<keyword evidence="2" id="KW-1185">Reference proteome</keyword>
<dbReference type="EMBL" id="DS989844">
    <property type="protein sequence ID" value="EDX77425.1"/>
    <property type="molecule type" value="Genomic_DNA"/>
</dbReference>
<name>B4VLE7_9CYAN</name>
<accession>B4VLE7</accession>
<protein>
    <submittedName>
        <fullName evidence="1">Uncharacterized protein</fullName>
    </submittedName>
</protein>
<dbReference type="STRING" id="118168.MC7420_562"/>
<reference evidence="1 2" key="1">
    <citation type="submission" date="2008-07" db="EMBL/GenBank/DDBJ databases">
        <authorList>
            <person name="Tandeau de Marsac N."/>
            <person name="Ferriera S."/>
            <person name="Johnson J."/>
            <person name="Kravitz S."/>
            <person name="Beeson K."/>
            <person name="Sutton G."/>
            <person name="Rogers Y.-H."/>
            <person name="Friedman R."/>
            <person name="Frazier M."/>
            <person name="Venter J.C."/>
        </authorList>
    </citation>
    <scope>NUCLEOTIDE SEQUENCE [LARGE SCALE GENOMIC DNA]</scope>
    <source>
        <strain evidence="1 2">PCC 7420</strain>
    </source>
</reference>
<organism evidence="1 2">
    <name type="scientific">Coleofasciculus chthonoplastes PCC 7420</name>
    <dbReference type="NCBI Taxonomy" id="118168"/>
    <lineage>
        <taxon>Bacteria</taxon>
        <taxon>Bacillati</taxon>
        <taxon>Cyanobacteriota</taxon>
        <taxon>Cyanophyceae</taxon>
        <taxon>Coleofasciculales</taxon>
        <taxon>Coleofasciculaceae</taxon>
        <taxon>Coleofasciculus</taxon>
    </lineage>
</organism>
<gene>
    <name evidence="1" type="ORF">MC7420_562</name>
</gene>
<dbReference type="Proteomes" id="UP000003835">
    <property type="component" value="Unassembled WGS sequence"/>
</dbReference>
<dbReference type="AlphaFoldDB" id="B4VLE7"/>
<proteinExistence type="predicted"/>
<sequence length="37" mass="4400">MIINNRLVEVKPIQVKRHGTLVPVEFIHSSMDKYYED</sequence>
<dbReference type="HOGENOM" id="CLU_3342526_0_0_3"/>
<evidence type="ECO:0000313" key="2">
    <source>
        <dbReference type="Proteomes" id="UP000003835"/>
    </source>
</evidence>
<evidence type="ECO:0000313" key="1">
    <source>
        <dbReference type="EMBL" id="EDX77425.1"/>
    </source>
</evidence>